<evidence type="ECO:0000256" key="7">
    <source>
        <dbReference type="ARBA" id="ARBA00047899"/>
    </source>
</evidence>
<feature type="domain" description="Protein kinase" evidence="10">
    <location>
        <begin position="1"/>
        <end position="221"/>
    </location>
</feature>
<evidence type="ECO:0000256" key="1">
    <source>
        <dbReference type="ARBA" id="ARBA00012513"/>
    </source>
</evidence>
<feature type="region of interest" description="Disordered" evidence="9">
    <location>
        <begin position="264"/>
        <end position="331"/>
    </location>
</feature>
<comment type="catalytic activity">
    <reaction evidence="8">
        <text>L-seryl-[protein] + ATP = O-phospho-L-seryl-[protein] + ADP + H(+)</text>
        <dbReference type="Rhea" id="RHEA:17989"/>
        <dbReference type="Rhea" id="RHEA-COMP:9863"/>
        <dbReference type="Rhea" id="RHEA-COMP:11604"/>
        <dbReference type="ChEBI" id="CHEBI:15378"/>
        <dbReference type="ChEBI" id="CHEBI:29999"/>
        <dbReference type="ChEBI" id="CHEBI:30616"/>
        <dbReference type="ChEBI" id="CHEBI:83421"/>
        <dbReference type="ChEBI" id="CHEBI:456216"/>
        <dbReference type="EC" id="2.7.11.1"/>
    </reaction>
</comment>
<keyword evidence="3" id="KW-0808">Transferase</keyword>
<dbReference type="InterPro" id="IPR000719">
    <property type="entry name" value="Prot_kinase_dom"/>
</dbReference>
<dbReference type="Pfam" id="PF00069">
    <property type="entry name" value="Pkinase"/>
    <property type="match status" value="1"/>
</dbReference>
<dbReference type="PROSITE" id="PS00108">
    <property type="entry name" value="PROTEIN_KINASE_ST"/>
    <property type="match status" value="1"/>
</dbReference>
<dbReference type="EMBL" id="HBIR01008574">
    <property type="protein sequence ID" value="CAE0531165.1"/>
    <property type="molecule type" value="Transcribed_RNA"/>
</dbReference>
<evidence type="ECO:0000256" key="6">
    <source>
        <dbReference type="ARBA" id="ARBA00022840"/>
    </source>
</evidence>
<dbReference type="GO" id="GO:0004674">
    <property type="term" value="F:protein serine/threonine kinase activity"/>
    <property type="evidence" value="ECO:0007669"/>
    <property type="project" value="UniProtKB-KW"/>
</dbReference>
<dbReference type="EMBL" id="HBIR01008575">
    <property type="protein sequence ID" value="CAE0531167.1"/>
    <property type="molecule type" value="Transcribed_RNA"/>
</dbReference>
<proteinExistence type="predicted"/>
<accession>A0A6V2MHC8</accession>
<evidence type="ECO:0000313" key="12">
    <source>
        <dbReference type="EMBL" id="CAE0531167.1"/>
    </source>
</evidence>
<evidence type="ECO:0000256" key="2">
    <source>
        <dbReference type="ARBA" id="ARBA00022527"/>
    </source>
</evidence>
<keyword evidence="4" id="KW-0547">Nucleotide-binding</keyword>
<dbReference type="PANTHER" id="PTHR44899:SF6">
    <property type="entry name" value="SERINE_THREONINE PROTEIN KINASE"/>
    <property type="match status" value="1"/>
</dbReference>
<dbReference type="GO" id="GO:0005524">
    <property type="term" value="F:ATP binding"/>
    <property type="evidence" value="ECO:0007669"/>
    <property type="project" value="UniProtKB-KW"/>
</dbReference>
<evidence type="ECO:0000313" key="11">
    <source>
        <dbReference type="EMBL" id="CAE0531165.1"/>
    </source>
</evidence>
<dbReference type="PANTHER" id="PTHR44899">
    <property type="entry name" value="CAMK FAMILY PROTEIN KINASE"/>
    <property type="match status" value="1"/>
</dbReference>
<dbReference type="AlphaFoldDB" id="A0A6V2MHC8"/>
<evidence type="ECO:0000259" key="10">
    <source>
        <dbReference type="PROSITE" id="PS50011"/>
    </source>
</evidence>
<dbReference type="InterPro" id="IPR011009">
    <property type="entry name" value="Kinase-like_dom_sf"/>
</dbReference>
<dbReference type="InterPro" id="IPR051131">
    <property type="entry name" value="NEK_Ser/Thr_kinase_NIMA"/>
</dbReference>
<sequence>MGAKDRAEAVNEIRVLASVAGAHIITFFEAFVESDVLYIVTEFATSGDLFGYLKEARKRGPLREEVVWSLFIQMLLGLKSLHDRNILHRDLKGANIFMCSRDFIKLGDFGVSKVLKSEQALARTQVGTPYYVAPEVWRNRSYNAKCDMWSLGCLLYELCTYRPPFQAESMDGLARKIMRGAYEPIPPGYSKELQTVIARLLVVEPARRAAVDDILLMRPVVQRMDAVLSLSQEASPSAPVDLVKTIQVPHRFNDLTKHLPPSRYDVAASAEPPSDPTSARALPPVPVHSADSVGRSAARSPQNPLAEPTKRNAAAAVAAASKEQIPPQTAEQERLRRMYIEQQKKLYAQHEAAQRKAAARRPGSGVPLLPQLAAAAKRPGAAGPPPSASAAAAQQLAQPYSQRMPPLASPASAAYSRPASGARIPPMAGKQGALPPSSPSSQIRVVYHNPHAYQPIASKVSIFRANSQASIASIYNPITHRQQQYGQPTGQPQHYQSRLARLHLPSQQQPSRLPHRVAGIQRRVY</sequence>
<keyword evidence="5" id="KW-0418">Kinase</keyword>
<organism evidence="12">
    <name type="scientific">Emiliania huxleyi</name>
    <name type="common">Coccolithophore</name>
    <name type="synonym">Pontosphaera huxleyi</name>
    <dbReference type="NCBI Taxonomy" id="2903"/>
    <lineage>
        <taxon>Eukaryota</taxon>
        <taxon>Haptista</taxon>
        <taxon>Haptophyta</taxon>
        <taxon>Prymnesiophyceae</taxon>
        <taxon>Isochrysidales</taxon>
        <taxon>Noelaerhabdaceae</taxon>
        <taxon>Emiliania</taxon>
    </lineage>
</organism>
<evidence type="ECO:0000256" key="3">
    <source>
        <dbReference type="ARBA" id="ARBA00022679"/>
    </source>
</evidence>
<reference evidence="12" key="1">
    <citation type="submission" date="2021-01" db="EMBL/GenBank/DDBJ databases">
        <authorList>
            <person name="Corre E."/>
            <person name="Pelletier E."/>
            <person name="Niang G."/>
            <person name="Scheremetjew M."/>
            <person name="Finn R."/>
            <person name="Kale V."/>
            <person name="Holt S."/>
            <person name="Cochrane G."/>
            <person name="Meng A."/>
            <person name="Brown T."/>
            <person name="Cohen L."/>
        </authorList>
    </citation>
    <scope>NUCLEOTIDE SEQUENCE</scope>
    <source>
        <strain evidence="12">379</strain>
    </source>
</reference>
<keyword evidence="2" id="KW-0723">Serine/threonine-protein kinase</keyword>
<dbReference type="InterPro" id="IPR008271">
    <property type="entry name" value="Ser/Thr_kinase_AS"/>
</dbReference>
<evidence type="ECO:0000256" key="8">
    <source>
        <dbReference type="ARBA" id="ARBA00048679"/>
    </source>
</evidence>
<comment type="catalytic activity">
    <reaction evidence="7">
        <text>L-threonyl-[protein] + ATP = O-phospho-L-threonyl-[protein] + ADP + H(+)</text>
        <dbReference type="Rhea" id="RHEA:46608"/>
        <dbReference type="Rhea" id="RHEA-COMP:11060"/>
        <dbReference type="Rhea" id="RHEA-COMP:11605"/>
        <dbReference type="ChEBI" id="CHEBI:15378"/>
        <dbReference type="ChEBI" id="CHEBI:30013"/>
        <dbReference type="ChEBI" id="CHEBI:30616"/>
        <dbReference type="ChEBI" id="CHEBI:61977"/>
        <dbReference type="ChEBI" id="CHEBI:456216"/>
        <dbReference type="EC" id="2.7.11.1"/>
    </reaction>
</comment>
<dbReference type="CDD" id="cd08215">
    <property type="entry name" value="STKc_Nek"/>
    <property type="match status" value="1"/>
</dbReference>
<dbReference type="Gene3D" id="1.10.510.10">
    <property type="entry name" value="Transferase(Phosphotransferase) domain 1"/>
    <property type="match status" value="1"/>
</dbReference>
<dbReference type="SUPFAM" id="SSF56112">
    <property type="entry name" value="Protein kinase-like (PK-like)"/>
    <property type="match status" value="1"/>
</dbReference>
<evidence type="ECO:0000256" key="5">
    <source>
        <dbReference type="ARBA" id="ARBA00022777"/>
    </source>
</evidence>
<keyword evidence="6" id="KW-0067">ATP-binding</keyword>
<feature type="region of interest" description="Disordered" evidence="9">
    <location>
        <begin position="505"/>
        <end position="525"/>
    </location>
</feature>
<gene>
    <name evidence="11" type="ORF">EHUX00137_LOCUS5862</name>
    <name evidence="12" type="ORF">EHUX00137_LOCUS5863</name>
</gene>
<protein>
    <recommendedName>
        <fullName evidence="1">non-specific serine/threonine protein kinase</fullName>
        <ecNumber evidence="1">2.7.11.1</ecNumber>
    </recommendedName>
</protein>
<dbReference type="SMART" id="SM00220">
    <property type="entry name" value="S_TKc"/>
    <property type="match status" value="1"/>
</dbReference>
<dbReference type="PROSITE" id="PS50011">
    <property type="entry name" value="PROTEIN_KINASE_DOM"/>
    <property type="match status" value="1"/>
</dbReference>
<dbReference type="EC" id="2.7.11.1" evidence="1"/>
<feature type="compositionally biased region" description="Low complexity" evidence="9">
    <location>
        <begin position="388"/>
        <end position="422"/>
    </location>
</feature>
<evidence type="ECO:0000256" key="9">
    <source>
        <dbReference type="SAM" id="MobiDB-lite"/>
    </source>
</evidence>
<feature type="region of interest" description="Disordered" evidence="9">
    <location>
        <begin position="375"/>
        <end position="442"/>
    </location>
</feature>
<name>A0A6V2MHC8_EMIHU</name>
<evidence type="ECO:0000256" key="4">
    <source>
        <dbReference type="ARBA" id="ARBA00022741"/>
    </source>
</evidence>